<dbReference type="AlphaFoldDB" id="A0A0L0CFK1"/>
<keyword evidence="3" id="KW-1185">Reference proteome</keyword>
<organism evidence="2 3">
    <name type="scientific">Lucilia cuprina</name>
    <name type="common">Green bottle fly</name>
    <name type="synonym">Australian sheep blowfly</name>
    <dbReference type="NCBI Taxonomy" id="7375"/>
    <lineage>
        <taxon>Eukaryota</taxon>
        <taxon>Metazoa</taxon>
        <taxon>Ecdysozoa</taxon>
        <taxon>Arthropoda</taxon>
        <taxon>Hexapoda</taxon>
        <taxon>Insecta</taxon>
        <taxon>Pterygota</taxon>
        <taxon>Neoptera</taxon>
        <taxon>Endopterygota</taxon>
        <taxon>Diptera</taxon>
        <taxon>Brachycera</taxon>
        <taxon>Muscomorpha</taxon>
        <taxon>Oestroidea</taxon>
        <taxon>Calliphoridae</taxon>
        <taxon>Luciliinae</taxon>
        <taxon>Lucilia</taxon>
    </lineage>
</organism>
<gene>
    <name evidence="2" type="ORF">FF38_08910</name>
</gene>
<feature type="region of interest" description="Disordered" evidence="1">
    <location>
        <begin position="154"/>
        <end position="187"/>
    </location>
</feature>
<accession>A0A0L0CFK1</accession>
<dbReference type="Proteomes" id="UP000037069">
    <property type="component" value="Unassembled WGS sequence"/>
</dbReference>
<dbReference type="EMBL" id="JRES01000459">
    <property type="protein sequence ID" value="KNC31020.1"/>
    <property type="molecule type" value="Genomic_DNA"/>
</dbReference>
<dbReference type="STRING" id="7375.A0A0L0CFK1"/>
<evidence type="ECO:0000256" key="1">
    <source>
        <dbReference type="SAM" id="MobiDB-lite"/>
    </source>
</evidence>
<feature type="compositionally biased region" description="Acidic residues" evidence="1">
    <location>
        <begin position="166"/>
        <end position="187"/>
    </location>
</feature>
<reference evidence="2 3" key="1">
    <citation type="journal article" date="2015" name="Nat. Commun.">
        <title>Lucilia cuprina genome unlocks parasitic fly biology to underpin future interventions.</title>
        <authorList>
            <person name="Anstead C.A."/>
            <person name="Korhonen P.K."/>
            <person name="Young N.D."/>
            <person name="Hall R.S."/>
            <person name="Jex A.R."/>
            <person name="Murali S.C."/>
            <person name="Hughes D.S."/>
            <person name="Lee S.F."/>
            <person name="Perry T."/>
            <person name="Stroehlein A.J."/>
            <person name="Ansell B.R."/>
            <person name="Breugelmans B."/>
            <person name="Hofmann A."/>
            <person name="Qu J."/>
            <person name="Dugan S."/>
            <person name="Lee S.L."/>
            <person name="Chao H."/>
            <person name="Dinh H."/>
            <person name="Han Y."/>
            <person name="Doddapaneni H.V."/>
            <person name="Worley K.C."/>
            <person name="Muzny D.M."/>
            <person name="Ioannidis P."/>
            <person name="Waterhouse R.M."/>
            <person name="Zdobnov E.M."/>
            <person name="James P.J."/>
            <person name="Bagnall N.H."/>
            <person name="Kotze A.C."/>
            <person name="Gibbs R.A."/>
            <person name="Richards S."/>
            <person name="Batterham P."/>
            <person name="Gasser R.B."/>
        </authorList>
    </citation>
    <scope>NUCLEOTIDE SEQUENCE [LARGE SCALE GENOMIC DNA]</scope>
    <source>
        <strain evidence="2 3">LS</strain>
        <tissue evidence="2">Full body</tissue>
    </source>
</reference>
<name>A0A0L0CFK1_LUCCU</name>
<evidence type="ECO:0000313" key="3">
    <source>
        <dbReference type="Proteomes" id="UP000037069"/>
    </source>
</evidence>
<proteinExistence type="predicted"/>
<sequence>MDETKYSREHYNMNNVNGNQNYDTQTSGNYDNYQDDQYGHLFNNKFAPNTDGTFSNDFNLEHNSANPMKIESVDELPTSFYLSNEDKLFFDQSEKSYDNMGPHINLSLEPWAENAAVSWRKDREQYNKLVAEEVEASRKNIPAGFIMPEATSKAYVPSQTESKEDIVDDDFWYESNNSEDEDMFSDE</sequence>
<evidence type="ECO:0000313" key="2">
    <source>
        <dbReference type="EMBL" id="KNC31020.1"/>
    </source>
</evidence>
<comment type="caution">
    <text evidence="2">The sequence shown here is derived from an EMBL/GenBank/DDBJ whole genome shotgun (WGS) entry which is preliminary data.</text>
</comment>
<protein>
    <submittedName>
        <fullName evidence="2">Uncharacterized protein</fullName>
    </submittedName>
</protein>